<dbReference type="AlphaFoldDB" id="A0A834HQL4"/>
<organism evidence="2 3">
    <name type="scientific">Rhynchophorus ferrugineus</name>
    <name type="common">Red palm weevil</name>
    <name type="synonym">Curculio ferrugineus</name>
    <dbReference type="NCBI Taxonomy" id="354439"/>
    <lineage>
        <taxon>Eukaryota</taxon>
        <taxon>Metazoa</taxon>
        <taxon>Ecdysozoa</taxon>
        <taxon>Arthropoda</taxon>
        <taxon>Hexapoda</taxon>
        <taxon>Insecta</taxon>
        <taxon>Pterygota</taxon>
        <taxon>Neoptera</taxon>
        <taxon>Endopterygota</taxon>
        <taxon>Coleoptera</taxon>
        <taxon>Polyphaga</taxon>
        <taxon>Cucujiformia</taxon>
        <taxon>Curculionidae</taxon>
        <taxon>Dryophthorinae</taxon>
        <taxon>Rhynchophorus</taxon>
    </lineage>
</organism>
<keyword evidence="3" id="KW-1185">Reference proteome</keyword>
<dbReference type="GO" id="GO:0090729">
    <property type="term" value="F:toxin activity"/>
    <property type="evidence" value="ECO:0007669"/>
    <property type="project" value="InterPro"/>
</dbReference>
<evidence type="ECO:0000259" key="1">
    <source>
        <dbReference type="Pfam" id="PF03281"/>
    </source>
</evidence>
<comment type="caution">
    <text evidence="2">The sequence shown here is derived from an EMBL/GenBank/DDBJ whole genome shotgun (WGS) entry which is preliminary data.</text>
</comment>
<dbReference type="EMBL" id="JAACXV010014617">
    <property type="protein sequence ID" value="KAF7265414.1"/>
    <property type="molecule type" value="Genomic_DNA"/>
</dbReference>
<protein>
    <recommendedName>
        <fullName evidence="1">Mab-21-like nucleotidyltransferase domain-containing protein</fullName>
    </recommendedName>
</protein>
<dbReference type="InterPro" id="IPR036716">
    <property type="entry name" value="Pest_crys_N_sf"/>
</dbReference>
<dbReference type="InterPro" id="IPR046903">
    <property type="entry name" value="Mab-21-like_nuc_Trfase"/>
</dbReference>
<sequence length="158" mass="18534">MKSLDPLFKKLYEHIWPSDESHTGWLKFKIKEGFCKELDKFILNDCLQMNQILYWLKSLVTKSLNRIQENDNIKMSESSPALILILRHNSIHMDLVSSFKFSNAEWPKKFRSNSFASSPLQKLTEFLLDPKAPCPIDMICGVHRFTNRKTNSLKEKKN</sequence>
<name>A0A834HQL4_RHYFE</name>
<reference evidence="2" key="1">
    <citation type="submission" date="2020-08" db="EMBL/GenBank/DDBJ databases">
        <title>Genome sequencing and assembly of the red palm weevil Rhynchophorus ferrugineus.</title>
        <authorList>
            <person name="Dias G.B."/>
            <person name="Bergman C.M."/>
            <person name="Manee M."/>
        </authorList>
    </citation>
    <scope>NUCLEOTIDE SEQUENCE</scope>
    <source>
        <strain evidence="2">AA-2017</strain>
        <tissue evidence="2">Whole larva</tissue>
    </source>
</reference>
<dbReference type="Gene3D" id="3.30.460.90">
    <property type="match status" value="1"/>
</dbReference>
<dbReference type="SUPFAM" id="SSF56849">
    <property type="entry name" value="delta-Endotoxin (insectocide), N-terminal domain"/>
    <property type="match status" value="1"/>
</dbReference>
<evidence type="ECO:0000313" key="3">
    <source>
        <dbReference type="Proteomes" id="UP000625711"/>
    </source>
</evidence>
<evidence type="ECO:0000313" key="2">
    <source>
        <dbReference type="EMBL" id="KAF7265414.1"/>
    </source>
</evidence>
<proteinExistence type="predicted"/>
<dbReference type="OrthoDB" id="6054650at2759"/>
<feature type="domain" description="Mab-21-like nucleotidyltransferase" evidence="1">
    <location>
        <begin position="22"/>
        <end position="114"/>
    </location>
</feature>
<dbReference type="Proteomes" id="UP000625711">
    <property type="component" value="Unassembled WGS sequence"/>
</dbReference>
<gene>
    <name evidence="2" type="ORF">GWI33_021172</name>
</gene>
<accession>A0A834HQL4</accession>
<dbReference type="Pfam" id="PF03281">
    <property type="entry name" value="Mab-21"/>
    <property type="match status" value="1"/>
</dbReference>